<sequence length="150" mass="16235">MIWKRTLTLAQLNQAGAGCMVGHLGITITRMGEDSLEGSMPVDERTRQPFGLLHGGASVVLAETLGSLAGYLCSEGEQQVVGLEINANHLRAVRSGVVHGVCRALHLGRSHQVWQIEIHDERGRLCCTSRLTTALLDGRHRASGRRDGCD</sequence>
<dbReference type="FunFam" id="3.10.129.10:FF:000002">
    <property type="entry name" value="1,4-dihydroxy-2-naphthoyl-CoA hydrolase"/>
    <property type="match status" value="1"/>
</dbReference>
<evidence type="ECO:0000256" key="1">
    <source>
        <dbReference type="ARBA" id="ARBA00008324"/>
    </source>
</evidence>
<feature type="binding site" evidence="3">
    <location>
        <begin position="89"/>
        <end position="92"/>
    </location>
    <ligand>
        <name>substrate</name>
    </ligand>
</feature>
<comment type="pathway">
    <text evidence="3">Quinol/quinone metabolism; 1,4-dihydroxy-2-naphthoate biosynthesis; 1,4-dihydroxy-2-naphthoate from chorismate: step 7/7.</text>
</comment>
<protein>
    <recommendedName>
        <fullName evidence="3">1,4-dihydroxy-2-naphthoyl-CoA hydrolase</fullName>
        <shortName evidence="3">DHNA-CoA hydrolase</shortName>
        <ecNumber evidence="3">3.1.2.28</ecNumber>
    </recommendedName>
    <alternativeName>
        <fullName evidence="3">DHNA-CoA thioesterase</fullName>
    </alternativeName>
</protein>
<comment type="similarity">
    <text evidence="1 3">Belongs to the thioesterase PaaI family.</text>
</comment>
<dbReference type="RefSeq" id="WP_024523406.1">
    <property type="nucleotide sequence ID" value="NZ_CP065626.1"/>
</dbReference>
<comment type="function">
    <text evidence="3">Catalyzes the hydrolysis of 1,4-dihydroxy-2-naphthoyl-CoA (DHNA-CoA) to 1,4-dihydroxy-2-naphthoate (DHNA).</text>
</comment>
<dbReference type="NCBIfam" id="TIGR00369">
    <property type="entry name" value="unchar_dom_1"/>
    <property type="match status" value="1"/>
</dbReference>
<evidence type="ECO:0000256" key="3">
    <source>
        <dbReference type="HAMAP-Rule" id="MF_01936"/>
    </source>
</evidence>
<comment type="pathway">
    <text evidence="3">Quinol/quinone metabolism; menaquinone biosynthesis.</text>
</comment>
<proteinExistence type="inferred from homology"/>
<dbReference type="UniPathway" id="UPA01057">
    <property type="reaction ID" value="UER01033"/>
</dbReference>
<feature type="active site" description="Nucleophile or proton acceptor" evidence="3">
    <location>
        <position position="63"/>
    </location>
</feature>
<keyword evidence="3" id="KW-0474">Menaquinone biosynthesis</keyword>
<dbReference type="OrthoDB" id="9798208at2"/>
<feature type="domain" description="Thioesterase" evidence="4">
    <location>
        <begin position="50"/>
        <end position="127"/>
    </location>
</feature>
<comment type="catalytic activity">
    <reaction evidence="3">
        <text>1,4-dihydroxy-2-naphthoyl-CoA + H2O = 1,4-dihydroxy-2-naphthoate + CoA + H(+)</text>
        <dbReference type="Rhea" id="RHEA:26309"/>
        <dbReference type="ChEBI" id="CHEBI:11173"/>
        <dbReference type="ChEBI" id="CHEBI:15377"/>
        <dbReference type="ChEBI" id="CHEBI:15378"/>
        <dbReference type="ChEBI" id="CHEBI:57287"/>
        <dbReference type="ChEBI" id="CHEBI:58897"/>
        <dbReference type="EC" id="3.1.2.28"/>
    </reaction>
</comment>
<dbReference type="Proteomes" id="UP000255248">
    <property type="component" value="Unassembled WGS sequence"/>
</dbReference>
<dbReference type="EMBL" id="UFXZ01000001">
    <property type="protein sequence ID" value="STC88313.1"/>
    <property type="molecule type" value="Genomic_DNA"/>
</dbReference>
<dbReference type="InterPro" id="IPR029069">
    <property type="entry name" value="HotDog_dom_sf"/>
</dbReference>
<dbReference type="AlphaFoldDB" id="A0A376DH33"/>
<dbReference type="Pfam" id="PF03061">
    <property type="entry name" value="4HBT"/>
    <property type="match status" value="1"/>
</dbReference>
<feature type="binding site" evidence="3">
    <location>
        <position position="82"/>
    </location>
    <ligand>
        <name>substrate</name>
    </ligand>
</feature>
<dbReference type="HAMAP" id="MF_01936">
    <property type="entry name" value="MenI"/>
    <property type="match status" value="1"/>
</dbReference>
<dbReference type="InterPro" id="IPR006683">
    <property type="entry name" value="Thioestr_dom"/>
</dbReference>
<dbReference type="CDD" id="cd03443">
    <property type="entry name" value="PaaI_thioesterase"/>
    <property type="match status" value="1"/>
</dbReference>
<dbReference type="InterPro" id="IPR003736">
    <property type="entry name" value="PAAI_dom"/>
</dbReference>
<evidence type="ECO:0000259" key="4">
    <source>
        <dbReference type="Pfam" id="PF03061"/>
    </source>
</evidence>
<accession>A0A376DH33</accession>
<dbReference type="GO" id="GO:0005829">
    <property type="term" value="C:cytosol"/>
    <property type="evidence" value="ECO:0007669"/>
    <property type="project" value="TreeGrafter"/>
</dbReference>
<dbReference type="UniPathway" id="UPA00079"/>
<organism evidence="5 6">
    <name type="scientific">Edwardsiella hoshinae</name>
    <dbReference type="NCBI Taxonomy" id="93378"/>
    <lineage>
        <taxon>Bacteria</taxon>
        <taxon>Pseudomonadati</taxon>
        <taxon>Pseudomonadota</taxon>
        <taxon>Gammaproteobacteria</taxon>
        <taxon>Enterobacterales</taxon>
        <taxon>Hafniaceae</taxon>
        <taxon>Edwardsiella</taxon>
    </lineage>
</organism>
<comment type="subunit">
    <text evidence="3">Homotetramer. Dimer of dimers.</text>
</comment>
<evidence type="ECO:0000256" key="2">
    <source>
        <dbReference type="ARBA" id="ARBA00022801"/>
    </source>
</evidence>
<evidence type="ECO:0000313" key="6">
    <source>
        <dbReference type="Proteomes" id="UP000255248"/>
    </source>
</evidence>
<comment type="caution">
    <text evidence="3">Lacks conserved residue(s) required for the propagation of feature annotation.</text>
</comment>
<dbReference type="PANTHER" id="PTHR43240:SF5">
    <property type="entry name" value="1,4-DIHYDROXY-2-NAPHTHOYL-COA THIOESTERASE 1"/>
    <property type="match status" value="1"/>
</dbReference>
<dbReference type="SUPFAM" id="SSF54637">
    <property type="entry name" value="Thioesterase/thiol ester dehydrase-isomerase"/>
    <property type="match status" value="1"/>
</dbReference>
<keyword evidence="2 3" id="KW-0378">Hydrolase</keyword>
<dbReference type="PANTHER" id="PTHR43240">
    <property type="entry name" value="1,4-DIHYDROXY-2-NAPHTHOYL-COA THIOESTERASE 1"/>
    <property type="match status" value="1"/>
</dbReference>
<dbReference type="Gene3D" id="3.10.129.10">
    <property type="entry name" value="Hotdog Thioesterase"/>
    <property type="match status" value="1"/>
</dbReference>
<dbReference type="InterPro" id="IPR030863">
    <property type="entry name" value="MenI"/>
</dbReference>
<dbReference type="PROSITE" id="PS51257">
    <property type="entry name" value="PROKAR_LIPOPROTEIN"/>
    <property type="match status" value="1"/>
</dbReference>
<dbReference type="GO" id="GO:0009234">
    <property type="term" value="P:menaquinone biosynthetic process"/>
    <property type="evidence" value="ECO:0007669"/>
    <property type="project" value="UniProtKB-UniRule"/>
</dbReference>
<dbReference type="STRING" id="93378.A9798_08435"/>
<reference evidence="5 6" key="1">
    <citation type="submission" date="2018-06" db="EMBL/GenBank/DDBJ databases">
        <authorList>
            <consortium name="Pathogen Informatics"/>
            <person name="Doyle S."/>
        </authorList>
    </citation>
    <scope>NUCLEOTIDE SEQUENCE [LARGE SCALE GENOMIC DNA]</scope>
    <source>
        <strain evidence="5 6">NCTC12121</strain>
    </source>
</reference>
<dbReference type="EC" id="3.1.2.28" evidence="3"/>
<name>A0A376DH33_9GAMM</name>
<evidence type="ECO:0000313" key="5">
    <source>
        <dbReference type="EMBL" id="STC88313.1"/>
    </source>
</evidence>
<dbReference type="GO" id="GO:0061522">
    <property type="term" value="F:1,4-dihydroxy-2-naphthoyl-CoA thioesterase activity"/>
    <property type="evidence" value="ECO:0007669"/>
    <property type="project" value="UniProtKB-EC"/>
</dbReference>
<gene>
    <name evidence="5" type="primary">ydiI</name>
    <name evidence="3" type="synonym">menI</name>
    <name evidence="5" type="ORF">NCTC12121_01741</name>
</gene>